<evidence type="ECO:0000313" key="3">
    <source>
        <dbReference type="Proteomes" id="UP000660110"/>
    </source>
</evidence>
<evidence type="ECO:0000313" key="2">
    <source>
        <dbReference type="EMBL" id="GGF14032.1"/>
    </source>
</evidence>
<name>A0A917B169_HALAA</name>
<comment type="caution">
    <text evidence="2">The sequence shown here is derived from an EMBL/GenBank/DDBJ whole genome shotgun (WGS) entry which is preliminary data.</text>
</comment>
<accession>A0A917B169</accession>
<dbReference type="EMBL" id="BMEL01000001">
    <property type="protein sequence ID" value="GGF14032.1"/>
    <property type="molecule type" value="Genomic_DNA"/>
</dbReference>
<dbReference type="Proteomes" id="UP000660110">
    <property type="component" value="Unassembled WGS sequence"/>
</dbReference>
<reference evidence="2" key="2">
    <citation type="submission" date="2020-09" db="EMBL/GenBank/DDBJ databases">
        <authorList>
            <person name="Sun Q."/>
            <person name="Zhou Y."/>
        </authorList>
    </citation>
    <scope>NUCLEOTIDE SEQUENCE</scope>
    <source>
        <strain evidence="2">CGMCC 1.12153</strain>
    </source>
</reference>
<dbReference type="RefSeq" id="WP_188376435.1">
    <property type="nucleotide sequence ID" value="NZ_BMEL01000001.1"/>
</dbReference>
<gene>
    <name evidence="2" type="ORF">GCM10010954_10960</name>
</gene>
<keyword evidence="1" id="KW-0472">Membrane</keyword>
<feature type="transmembrane region" description="Helical" evidence="1">
    <location>
        <begin position="7"/>
        <end position="23"/>
    </location>
</feature>
<evidence type="ECO:0000256" key="1">
    <source>
        <dbReference type="SAM" id="Phobius"/>
    </source>
</evidence>
<dbReference type="AlphaFoldDB" id="A0A917B169"/>
<keyword evidence="1" id="KW-0812">Transmembrane</keyword>
<reference evidence="2" key="1">
    <citation type="journal article" date="2014" name="Int. J. Syst. Evol. Microbiol.">
        <title>Complete genome sequence of Corynebacterium casei LMG S-19264T (=DSM 44701T), isolated from a smear-ripened cheese.</title>
        <authorList>
            <consortium name="US DOE Joint Genome Institute (JGI-PGF)"/>
            <person name="Walter F."/>
            <person name="Albersmeier A."/>
            <person name="Kalinowski J."/>
            <person name="Ruckert C."/>
        </authorList>
    </citation>
    <scope>NUCLEOTIDE SEQUENCE</scope>
    <source>
        <strain evidence="2">CGMCC 1.12153</strain>
    </source>
</reference>
<proteinExistence type="predicted"/>
<keyword evidence="1" id="KW-1133">Transmembrane helix</keyword>
<keyword evidence="3" id="KW-1185">Reference proteome</keyword>
<organism evidence="2 3">
    <name type="scientific">Halobacillus andaensis</name>
    <dbReference type="NCBI Taxonomy" id="1176239"/>
    <lineage>
        <taxon>Bacteria</taxon>
        <taxon>Bacillati</taxon>
        <taxon>Bacillota</taxon>
        <taxon>Bacilli</taxon>
        <taxon>Bacillales</taxon>
        <taxon>Bacillaceae</taxon>
        <taxon>Halobacillus</taxon>
    </lineage>
</organism>
<protein>
    <submittedName>
        <fullName evidence="2">Uncharacterized protein</fullName>
    </submittedName>
</protein>
<sequence length="64" mass="7542">MAIRLTTFYMIGIVLFTLITLFLPHLLSYFWVALSVLLIIGFGYLSFHYLRKIFGMMAQQKKNH</sequence>
<feature type="transmembrane region" description="Helical" evidence="1">
    <location>
        <begin position="29"/>
        <end position="50"/>
    </location>
</feature>